<accession>A0A9R1U179</accession>
<dbReference type="EMBL" id="GBYB01014398">
    <property type="protein sequence ID" value="JAG84165.1"/>
    <property type="molecule type" value="Transcribed_RNA"/>
</dbReference>
<dbReference type="RefSeq" id="XP_011303878.1">
    <property type="nucleotide sequence ID" value="XM_011305576.1"/>
</dbReference>
<accession>A0A0C9QI55</accession>
<keyword evidence="3" id="KW-1185">Reference proteome</keyword>
<name>A0A0C9QI55_9HYME</name>
<dbReference type="Proteomes" id="UP000694866">
    <property type="component" value="Unplaced"/>
</dbReference>
<evidence type="ECO:0000313" key="4">
    <source>
        <dbReference type="RefSeq" id="XP_011303878.1"/>
    </source>
</evidence>
<evidence type="ECO:0000313" key="3">
    <source>
        <dbReference type="Proteomes" id="UP000694866"/>
    </source>
</evidence>
<dbReference type="GeneID" id="105267005"/>
<sequence>MICKILTYASFIVAVNAYLSHQPPGPIPSPYYGHNGLAGHYGYHGGYLGNNYGHVLPHPQPHPQPYPQPHPQPHPAVNPWVVAPGVHGDNVNPHRYLHGGLIRQHAPVQNYPQTTALAPAHQVTNNNHIVPPSIQAVNQPAPVRTINYQHRPVIPPVFSHHTSMFEHNNNAHQNHGNWAW</sequence>
<reference evidence="4" key="2">
    <citation type="submission" date="2025-04" db="UniProtKB">
        <authorList>
            <consortium name="RefSeq"/>
        </authorList>
    </citation>
    <scope>IDENTIFICATION</scope>
    <source>
        <strain evidence="4">USDA-PBARC FA_bdor</strain>
        <tissue evidence="4">Whole organism</tissue>
    </source>
</reference>
<proteinExistence type="predicted"/>
<dbReference type="AlphaFoldDB" id="A0A0C9QI55"/>
<feature type="chain" id="PRO_5044541460" evidence="1">
    <location>
        <begin position="18"/>
        <end position="180"/>
    </location>
</feature>
<keyword evidence="1" id="KW-0732">Signal</keyword>
<protein>
    <submittedName>
        <fullName evidence="4">Arginine-glutamic acid dipeptide repeats protein</fullName>
    </submittedName>
</protein>
<organism evidence="2">
    <name type="scientific">Fopius arisanus</name>
    <dbReference type="NCBI Taxonomy" id="64838"/>
    <lineage>
        <taxon>Eukaryota</taxon>
        <taxon>Metazoa</taxon>
        <taxon>Ecdysozoa</taxon>
        <taxon>Arthropoda</taxon>
        <taxon>Hexapoda</taxon>
        <taxon>Insecta</taxon>
        <taxon>Pterygota</taxon>
        <taxon>Neoptera</taxon>
        <taxon>Endopterygota</taxon>
        <taxon>Hymenoptera</taxon>
        <taxon>Apocrita</taxon>
        <taxon>Ichneumonoidea</taxon>
        <taxon>Braconidae</taxon>
        <taxon>Opiinae</taxon>
        <taxon>Fopius</taxon>
    </lineage>
</organism>
<dbReference type="OrthoDB" id="10412782at2759"/>
<dbReference type="KEGG" id="fas:105267005"/>
<evidence type="ECO:0000256" key="1">
    <source>
        <dbReference type="SAM" id="SignalP"/>
    </source>
</evidence>
<reference evidence="2" key="1">
    <citation type="submission" date="2015-01" db="EMBL/GenBank/DDBJ databases">
        <title>Transcriptome Assembly of Fopius arisanus.</title>
        <authorList>
            <person name="Geib S."/>
        </authorList>
    </citation>
    <scope>NUCLEOTIDE SEQUENCE</scope>
</reference>
<gene>
    <name evidence="4" type="primary">LOC105267005</name>
    <name evidence="2" type="ORF">g.50185</name>
</gene>
<feature type="signal peptide" evidence="1">
    <location>
        <begin position="1"/>
        <end position="17"/>
    </location>
</feature>
<evidence type="ECO:0000313" key="2">
    <source>
        <dbReference type="EMBL" id="JAG84165.1"/>
    </source>
</evidence>